<sequence>MKGEWHYLYRAIDGDGHTLDIQLRKTRDYQAAYMFMKRFVKVFGEPSVLTKDKASALLCACKKLVAVA</sequence>
<dbReference type="Proteomes" id="UP000014028">
    <property type="component" value="Unassembled WGS sequence"/>
</dbReference>
<evidence type="ECO:0000313" key="3">
    <source>
        <dbReference type="Proteomes" id="UP000014028"/>
    </source>
</evidence>
<accession>A0A9W5R5R9</accession>
<dbReference type="Pfam" id="PF13610">
    <property type="entry name" value="DDE_Tnp_IS240"/>
    <property type="match status" value="1"/>
</dbReference>
<gene>
    <name evidence="2" type="ORF">IKC_05747</name>
</gene>
<evidence type="ECO:0000313" key="2">
    <source>
        <dbReference type="EMBL" id="EOQ10164.1"/>
    </source>
</evidence>
<feature type="domain" description="DDE" evidence="1">
    <location>
        <begin position="2"/>
        <end position="66"/>
    </location>
</feature>
<protein>
    <recommendedName>
        <fullName evidence="1">DDE domain-containing protein</fullName>
    </recommendedName>
</protein>
<name>A0A9W5R5R9_BACCE</name>
<comment type="caution">
    <text evidence="2">The sequence shown here is derived from an EMBL/GenBank/DDBJ whole genome shotgun (WGS) entry which is preliminary data.</text>
</comment>
<dbReference type="InterPro" id="IPR032874">
    <property type="entry name" value="DDE_dom"/>
</dbReference>
<dbReference type="AlphaFoldDB" id="A0A9W5R5R9"/>
<proteinExistence type="predicted"/>
<evidence type="ECO:0000259" key="1">
    <source>
        <dbReference type="Pfam" id="PF13610"/>
    </source>
</evidence>
<reference evidence="2 3" key="1">
    <citation type="submission" date="2012-12" db="EMBL/GenBank/DDBJ databases">
        <title>The Genome Sequence of Bacillus cereus VD184.</title>
        <authorList>
            <consortium name="The Broad Institute Genome Sequencing Platform"/>
            <consortium name="The Broad Institute Genome Sequencing Center for Infectious Disease"/>
            <person name="Feldgarden M."/>
            <person name="Van der Auwera G.A."/>
            <person name="Mahillon J."/>
            <person name="Duprez V."/>
            <person name="Timmery S."/>
            <person name="Mattelet C."/>
            <person name="Dierick K."/>
            <person name="Sun M."/>
            <person name="Yu Z."/>
            <person name="Zhu L."/>
            <person name="Hu X."/>
            <person name="Shank E.B."/>
            <person name="Swiecicka I."/>
            <person name="Hansen B.M."/>
            <person name="Andrup L."/>
            <person name="Walker B."/>
            <person name="Young S.K."/>
            <person name="Zeng Q."/>
            <person name="Gargeya S."/>
            <person name="Fitzgerald M."/>
            <person name="Haas B."/>
            <person name="Abouelleil A."/>
            <person name="Alvarado L."/>
            <person name="Arachchi H.M."/>
            <person name="Berlin A.M."/>
            <person name="Chapman S.B."/>
            <person name="Dewar J."/>
            <person name="Goldberg J."/>
            <person name="Griggs A."/>
            <person name="Gujja S."/>
            <person name="Hansen M."/>
            <person name="Howarth C."/>
            <person name="Imamovic A."/>
            <person name="Larimer J."/>
            <person name="McCowan C."/>
            <person name="Murphy C."/>
            <person name="Neiman D."/>
            <person name="Pearson M."/>
            <person name="Priest M."/>
            <person name="Roberts A."/>
            <person name="Saif S."/>
            <person name="Shea T."/>
            <person name="Sisk P."/>
            <person name="Sykes S."/>
            <person name="Wortman J."/>
            <person name="Nusbaum C."/>
            <person name="Birren B."/>
        </authorList>
    </citation>
    <scope>NUCLEOTIDE SEQUENCE [LARGE SCALE GENOMIC DNA]</scope>
    <source>
        <strain evidence="2 3">VD184</strain>
    </source>
</reference>
<dbReference type="EMBL" id="AHFK01000049">
    <property type="protein sequence ID" value="EOQ10164.1"/>
    <property type="molecule type" value="Genomic_DNA"/>
</dbReference>
<organism evidence="2 3">
    <name type="scientific">Bacillus cereus VD184</name>
    <dbReference type="NCBI Taxonomy" id="1053242"/>
    <lineage>
        <taxon>Bacteria</taxon>
        <taxon>Bacillati</taxon>
        <taxon>Bacillota</taxon>
        <taxon>Bacilli</taxon>
        <taxon>Bacillales</taxon>
        <taxon>Bacillaceae</taxon>
        <taxon>Bacillus</taxon>
        <taxon>Bacillus cereus group</taxon>
    </lineage>
</organism>